<dbReference type="Proteomes" id="UP000530928">
    <property type="component" value="Unassembled WGS sequence"/>
</dbReference>
<name>A0A7W0CD22_9ACTN</name>
<accession>A0A7W0CD22</accession>
<evidence type="ECO:0000313" key="3">
    <source>
        <dbReference type="Proteomes" id="UP000530928"/>
    </source>
</evidence>
<organism evidence="2 3">
    <name type="scientific">Nonomuraea soli</name>
    <dbReference type="NCBI Taxonomy" id="1032476"/>
    <lineage>
        <taxon>Bacteria</taxon>
        <taxon>Bacillati</taxon>
        <taxon>Actinomycetota</taxon>
        <taxon>Actinomycetes</taxon>
        <taxon>Streptosporangiales</taxon>
        <taxon>Streptosporangiaceae</taxon>
        <taxon>Nonomuraea</taxon>
    </lineage>
</organism>
<dbReference type="GO" id="GO:0004632">
    <property type="term" value="F:phosphopantothenate--cysteine ligase activity"/>
    <property type="evidence" value="ECO:0007669"/>
    <property type="project" value="UniProtKB-EC"/>
</dbReference>
<keyword evidence="2" id="KW-0436">Ligase</keyword>
<dbReference type="PANTHER" id="PTHR14359">
    <property type="entry name" value="HOMO-OLIGOMERIC FLAVIN CONTAINING CYS DECARBOXYLASE FAMILY"/>
    <property type="match status" value="1"/>
</dbReference>
<keyword evidence="2" id="KW-0456">Lyase</keyword>
<dbReference type="GO" id="GO:0010181">
    <property type="term" value="F:FMN binding"/>
    <property type="evidence" value="ECO:0007669"/>
    <property type="project" value="TreeGrafter"/>
</dbReference>
<dbReference type="Gene3D" id="3.40.50.1950">
    <property type="entry name" value="Flavin prenyltransferase-like"/>
    <property type="match status" value="1"/>
</dbReference>
<dbReference type="PANTHER" id="PTHR14359:SF6">
    <property type="entry name" value="PHOSPHOPANTOTHENOYLCYSTEINE DECARBOXYLASE"/>
    <property type="match status" value="1"/>
</dbReference>
<dbReference type="EMBL" id="JACDUR010000001">
    <property type="protein sequence ID" value="MBA2888933.1"/>
    <property type="molecule type" value="Genomic_DNA"/>
</dbReference>
<sequence>MGDTFPPVGFERLLLVVTGAVPAAYTPQHAGWLRTTYPELDVRIMLTRSAERFVTPTALGVVSGTEILSDTWPDGPVTAGPHVRLTEWADAVLVCPATVGYLSRLALGLADSPSLLALYCTRAPVAVAPGFPPGAWHNPTTERHVSTLAERRNVLVVPPVPMRSWTTGRTGAHGPPPFPALIGALELHRRSLEEDR</sequence>
<reference evidence="2 3" key="1">
    <citation type="submission" date="2020-07" db="EMBL/GenBank/DDBJ databases">
        <title>Genomic Encyclopedia of Type Strains, Phase IV (KMG-IV): sequencing the most valuable type-strain genomes for metagenomic binning, comparative biology and taxonomic classification.</title>
        <authorList>
            <person name="Goeker M."/>
        </authorList>
    </citation>
    <scope>NUCLEOTIDE SEQUENCE [LARGE SCALE GENOMIC DNA]</scope>
    <source>
        <strain evidence="2 3">DSM 45533</strain>
    </source>
</reference>
<dbReference type="GO" id="GO:0015937">
    <property type="term" value="P:coenzyme A biosynthetic process"/>
    <property type="evidence" value="ECO:0007669"/>
    <property type="project" value="TreeGrafter"/>
</dbReference>
<comment type="caution">
    <text evidence="2">The sequence shown here is derived from an EMBL/GenBank/DDBJ whole genome shotgun (WGS) entry which is preliminary data.</text>
</comment>
<evidence type="ECO:0000313" key="2">
    <source>
        <dbReference type="EMBL" id="MBA2888933.1"/>
    </source>
</evidence>
<dbReference type="RefSeq" id="WP_181607525.1">
    <property type="nucleotide sequence ID" value="NZ_BAABAM010000001.1"/>
</dbReference>
<dbReference type="GO" id="GO:0071513">
    <property type="term" value="C:phosphopantothenoylcysteine decarboxylase complex"/>
    <property type="evidence" value="ECO:0007669"/>
    <property type="project" value="TreeGrafter"/>
</dbReference>
<keyword evidence="3" id="KW-1185">Reference proteome</keyword>
<dbReference type="SUPFAM" id="SSF52507">
    <property type="entry name" value="Homo-oligomeric flavin-containing Cys decarboxylases, HFCD"/>
    <property type="match status" value="1"/>
</dbReference>
<dbReference type="EC" id="6.3.2.5" evidence="2"/>
<dbReference type="InterPro" id="IPR003382">
    <property type="entry name" value="Flavoprotein"/>
</dbReference>
<evidence type="ECO:0000259" key="1">
    <source>
        <dbReference type="Pfam" id="PF02441"/>
    </source>
</evidence>
<dbReference type="AlphaFoldDB" id="A0A7W0CD22"/>
<dbReference type="GO" id="GO:0004633">
    <property type="term" value="F:phosphopantothenoylcysteine decarboxylase activity"/>
    <property type="evidence" value="ECO:0007669"/>
    <property type="project" value="UniProtKB-EC"/>
</dbReference>
<dbReference type="InterPro" id="IPR036551">
    <property type="entry name" value="Flavin_trans-like"/>
</dbReference>
<proteinExistence type="predicted"/>
<dbReference type="Pfam" id="PF02441">
    <property type="entry name" value="Flavoprotein"/>
    <property type="match status" value="1"/>
</dbReference>
<feature type="domain" description="Flavoprotein" evidence="1">
    <location>
        <begin position="12"/>
        <end position="148"/>
    </location>
</feature>
<dbReference type="EC" id="4.1.1.36" evidence="2"/>
<protein>
    <submittedName>
        <fullName evidence="2">Phosphopantothenoylcysteine decarboxylase/phosphopantothenate--cysteine ligase</fullName>
        <ecNumber evidence="2">4.1.1.36</ecNumber>
        <ecNumber evidence="2">6.3.2.5</ecNumber>
    </submittedName>
</protein>
<gene>
    <name evidence="2" type="ORF">HNR30_000268</name>
</gene>